<protein>
    <recommendedName>
        <fullName evidence="2">Repulsive guidance molecule C-terminal domain-containing protein</fullName>
    </recommendedName>
</protein>
<comment type="caution">
    <text evidence="3">The sequence shown here is derived from an EMBL/GenBank/DDBJ whole genome shotgun (WGS) entry which is preliminary data.</text>
</comment>
<dbReference type="InterPro" id="IPR040287">
    <property type="entry name" value="RGM"/>
</dbReference>
<evidence type="ECO:0000313" key="4">
    <source>
        <dbReference type="Proteomes" id="UP001208570"/>
    </source>
</evidence>
<gene>
    <name evidence="3" type="ORF">LSH36_352g01020</name>
</gene>
<dbReference type="Pfam" id="PF06534">
    <property type="entry name" value="RGM_C"/>
    <property type="match status" value="1"/>
</dbReference>
<dbReference type="PANTHER" id="PTHR31428">
    <property type="entry name" value="RGM DOMAIN FAMILY MEMBER DRAG-1"/>
    <property type="match status" value="1"/>
</dbReference>
<evidence type="ECO:0000256" key="1">
    <source>
        <dbReference type="SAM" id="Phobius"/>
    </source>
</evidence>
<keyword evidence="4" id="KW-1185">Reference proteome</keyword>
<sequence>MGREFSRSQSAGPLLSLLPSVKSNTVGAAPLSTIVILITGLVIMVLTASPGTEALRPGSLTDGQRQTCNTRQCRELFVMSQDYYQVQMEFEYAAHPQLEPEKWRGQCISQRTFYQCLKAMYRNKSLDCHSNIGFRSAHNGIKHQMQEMNCSLDGVVFDPSKVPKDHRQVCTYNGPPALRYCALFGDPHLRTFADQFETCQIQGAWPLLDNRYLTVQVTSKAVNNLAGPATAITQLTVMIKRHDDCAVERFVTYQAQAGFLPPMFDDGSVNFGPENSVQLIELVPNRQVEIYLRYIDTRIMIRHYPNVDMSFLTVGLLMPEMILNQSATNAEPGSVRMLELCSQGCPANQRIDYATYLARGGATKGRVGGGGGANSQRLFTEQKNSVDGMVVTMSRQEALRRCRQVRLVDFYLDSCVFDLMNTGGEQFLRAAADALADAIRYHPDHGAALRNRTTLTLGRRPSDGSGDGYVASSAISDYYSNNNNNSDNSGHLQRTTFICAIISCALTTRHWLLPWLTFFVALMALR</sequence>
<name>A0AAD9N022_9ANNE</name>
<dbReference type="GO" id="GO:0015026">
    <property type="term" value="F:coreceptor activity"/>
    <property type="evidence" value="ECO:0007669"/>
    <property type="project" value="TreeGrafter"/>
</dbReference>
<keyword evidence="1" id="KW-0472">Membrane</keyword>
<dbReference type="AlphaFoldDB" id="A0AAD9N022"/>
<keyword evidence="1" id="KW-1133">Transmembrane helix</keyword>
<feature type="domain" description="Repulsive guidance molecule C-terminal" evidence="2">
    <location>
        <begin position="178"/>
        <end position="443"/>
    </location>
</feature>
<dbReference type="GO" id="GO:0030509">
    <property type="term" value="P:BMP signaling pathway"/>
    <property type="evidence" value="ECO:0007669"/>
    <property type="project" value="TreeGrafter"/>
</dbReference>
<dbReference type="PANTHER" id="PTHR31428:SF6">
    <property type="entry name" value="REPULSIVE GUIDANCE MOLECULE B HOMOLOG DRAG-1"/>
    <property type="match status" value="1"/>
</dbReference>
<dbReference type="GO" id="GO:0005886">
    <property type="term" value="C:plasma membrane"/>
    <property type="evidence" value="ECO:0007669"/>
    <property type="project" value="TreeGrafter"/>
</dbReference>
<dbReference type="InterPro" id="IPR009496">
    <property type="entry name" value="RGM_C"/>
</dbReference>
<proteinExistence type="predicted"/>
<evidence type="ECO:0000313" key="3">
    <source>
        <dbReference type="EMBL" id="KAK2151765.1"/>
    </source>
</evidence>
<keyword evidence="1" id="KW-0812">Transmembrane</keyword>
<evidence type="ECO:0000259" key="2">
    <source>
        <dbReference type="Pfam" id="PF06534"/>
    </source>
</evidence>
<dbReference type="Gene3D" id="3.40.1000.10">
    <property type="entry name" value="Mog1/PsbP, alpha/beta/alpha sandwich"/>
    <property type="match status" value="1"/>
</dbReference>
<reference evidence="3" key="1">
    <citation type="journal article" date="2023" name="Mol. Biol. Evol.">
        <title>Third-Generation Sequencing Reveals the Adaptive Role of the Epigenome in Three Deep-Sea Polychaetes.</title>
        <authorList>
            <person name="Perez M."/>
            <person name="Aroh O."/>
            <person name="Sun Y."/>
            <person name="Lan Y."/>
            <person name="Juniper S.K."/>
            <person name="Young C.R."/>
            <person name="Angers B."/>
            <person name="Qian P.Y."/>
        </authorList>
    </citation>
    <scope>NUCLEOTIDE SEQUENCE</scope>
    <source>
        <strain evidence="3">P08H-3</strain>
    </source>
</reference>
<accession>A0AAD9N022</accession>
<dbReference type="EMBL" id="JAODUP010000352">
    <property type="protein sequence ID" value="KAK2151765.1"/>
    <property type="molecule type" value="Genomic_DNA"/>
</dbReference>
<dbReference type="Proteomes" id="UP001208570">
    <property type="component" value="Unassembled WGS sequence"/>
</dbReference>
<feature type="transmembrane region" description="Helical" evidence="1">
    <location>
        <begin position="26"/>
        <end position="46"/>
    </location>
</feature>
<organism evidence="3 4">
    <name type="scientific">Paralvinella palmiformis</name>
    <dbReference type="NCBI Taxonomy" id="53620"/>
    <lineage>
        <taxon>Eukaryota</taxon>
        <taxon>Metazoa</taxon>
        <taxon>Spiralia</taxon>
        <taxon>Lophotrochozoa</taxon>
        <taxon>Annelida</taxon>
        <taxon>Polychaeta</taxon>
        <taxon>Sedentaria</taxon>
        <taxon>Canalipalpata</taxon>
        <taxon>Terebellida</taxon>
        <taxon>Terebelliformia</taxon>
        <taxon>Alvinellidae</taxon>
        <taxon>Paralvinella</taxon>
    </lineage>
</organism>